<keyword evidence="1" id="KW-0472">Membrane</keyword>
<reference evidence="2 3" key="1">
    <citation type="journal article" date="2016" name="Nat. Commun.">
        <title>Thousands of microbial genomes shed light on interconnected biogeochemical processes in an aquifer system.</title>
        <authorList>
            <person name="Anantharaman K."/>
            <person name="Brown C.T."/>
            <person name="Hug L.A."/>
            <person name="Sharon I."/>
            <person name="Castelle C.J."/>
            <person name="Probst A.J."/>
            <person name="Thomas B.C."/>
            <person name="Singh A."/>
            <person name="Wilkins M.J."/>
            <person name="Karaoz U."/>
            <person name="Brodie E.L."/>
            <person name="Williams K.H."/>
            <person name="Hubbard S.S."/>
            <person name="Banfield J.F."/>
        </authorList>
    </citation>
    <scope>NUCLEOTIDE SEQUENCE [LARGE SCALE GENOMIC DNA]</scope>
</reference>
<dbReference type="Proteomes" id="UP000177588">
    <property type="component" value="Unassembled WGS sequence"/>
</dbReference>
<evidence type="ECO:0000256" key="1">
    <source>
        <dbReference type="SAM" id="Phobius"/>
    </source>
</evidence>
<keyword evidence="1" id="KW-1133">Transmembrane helix</keyword>
<protein>
    <submittedName>
        <fullName evidence="2">Uncharacterized protein</fullName>
    </submittedName>
</protein>
<dbReference type="EMBL" id="MHCT01000006">
    <property type="protein sequence ID" value="OGY26502.1"/>
    <property type="molecule type" value="Genomic_DNA"/>
</dbReference>
<keyword evidence="1" id="KW-0812">Transmembrane</keyword>
<feature type="transmembrane region" description="Helical" evidence="1">
    <location>
        <begin position="6"/>
        <end position="23"/>
    </location>
</feature>
<dbReference type="AlphaFoldDB" id="A0A1G1WFL4"/>
<name>A0A1G1WFL4_9BACT</name>
<evidence type="ECO:0000313" key="2">
    <source>
        <dbReference type="EMBL" id="OGY26502.1"/>
    </source>
</evidence>
<gene>
    <name evidence="2" type="ORF">A2Z24_00840</name>
</gene>
<evidence type="ECO:0000313" key="3">
    <source>
        <dbReference type="Proteomes" id="UP000177588"/>
    </source>
</evidence>
<sequence length="91" mass="10269">MNETYIQAGAIGAIFIFFVKEFFQYLKSKNGNGSNGFNKAIFDELKKMNSNHLHSIEETLRTGNERLVDAINTGNGKTLEILSEIRGRLSR</sequence>
<organism evidence="2 3">
    <name type="scientific">Candidatus Woykebacteria bacterium RBG_16_44_10</name>
    <dbReference type="NCBI Taxonomy" id="1802597"/>
    <lineage>
        <taxon>Bacteria</taxon>
        <taxon>Candidatus Woykeibacteriota</taxon>
    </lineage>
</organism>
<comment type="caution">
    <text evidence="2">The sequence shown here is derived from an EMBL/GenBank/DDBJ whole genome shotgun (WGS) entry which is preliminary data.</text>
</comment>
<accession>A0A1G1WFL4</accession>
<proteinExistence type="predicted"/>